<evidence type="ECO:0000256" key="4">
    <source>
        <dbReference type="ARBA" id="ARBA00022448"/>
    </source>
</evidence>
<comment type="subcellular location">
    <subcellularLocation>
        <location evidence="1">Cell membrane</location>
        <topology evidence="1">Multi-pass membrane protein</topology>
    </subcellularLocation>
</comment>
<organism evidence="12 13">
    <name type="scientific">Staphylococcus saprophyticus subsp. saprophyticus (strain ATCC 15305 / DSM 20229 / NCIMB 8711 / NCTC 7292 / S-41)</name>
    <dbReference type="NCBI Taxonomy" id="342451"/>
    <lineage>
        <taxon>Bacteria</taxon>
        <taxon>Bacillati</taxon>
        <taxon>Bacillota</taxon>
        <taxon>Bacilli</taxon>
        <taxon>Bacillales</taxon>
        <taxon>Staphylococcaceae</taxon>
        <taxon>Staphylococcus</taxon>
    </lineage>
</organism>
<dbReference type="eggNOG" id="COG0477">
    <property type="taxonomic scope" value="Bacteria"/>
</dbReference>
<dbReference type="InterPro" id="IPR036259">
    <property type="entry name" value="MFS_trans_sf"/>
</dbReference>
<dbReference type="HOGENOM" id="CLU_000960_28_0_9"/>
<dbReference type="AlphaFoldDB" id="Q49VD6"/>
<feature type="transmembrane region" description="Helical" evidence="10">
    <location>
        <begin position="168"/>
        <end position="188"/>
    </location>
</feature>
<protein>
    <recommendedName>
        <fullName evidence="9">Quinolone resistance protein NorB</fullName>
    </recommendedName>
</protein>
<dbReference type="RefSeq" id="WP_011303766.1">
    <property type="nucleotide sequence ID" value="NC_007350.1"/>
</dbReference>
<feature type="transmembrane region" description="Helical" evidence="10">
    <location>
        <begin position="12"/>
        <end position="36"/>
    </location>
</feature>
<evidence type="ECO:0000256" key="2">
    <source>
        <dbReference type="ARBA" id="ARBA00007520"/>
    </source>
</evidence>
<dbReference type="SUPFAM" id="SSF103473">
    <property type="entry name" value="MFS general substrate transporter"/>
    <property type="match status" value="1"/>
</dbReference>
<dbReference type="NCBIfam" id="TIGR00711">
    <property type="entry name" value="efflux_EmrB"/>
    <property type="match status" value="1"/>
</dbReference>
<keyword evidence="6 10" id="KW-0812">Transmembrane</keyword>
<evidence type="ECO:0000313" key="12">
    <source>
        <dbReference type="EMBL" id="BAE19274.1"/>
    </source>
</evidence>
<evidence type="ECO:0000256" key="3">
    <source>
        <dbReference type="ARBA" id="ARBA00008537"/>
    </source>
</evidence>
<evidence type="ECO:0000256" key="10">
    <source>
        <dbReference type="SAM" id="Phobius"/>
    </source>
</evidence>
<feature type="transmembrane region" description="Helical" evidence="10">
    <location>
        <begin position="437"/>
        <end position="459"/>
    </location>
</feature>
<feature type="transmembrane region" description="Helical" evidence="10">
    <location>
        <begin position="113"/>
        <end position="131"/>
    </location>
</feature>
<evidence type="ECO:0000256" key="5">
    <source>
        <dbReference type="ARBA" id="ARBA00022475"/>
    </source>
</evidence>
<evidence type="ECO:0000256" key="6">
    <source>
        <dbReference type="ARBA" id="ARBA00022692"/>
    </source>
</evidence>
<keyword evidence="7 10" id="KW-1133">Transmembrane helix</keyword>
<evidence type="ECO:0000256" key="1">
    <source>
        <dbReference type="ARBA" id="ARBA00004651"/>
    </source>
</evidence>
<feature type="transmembrane region" description="Helical" evidence="10">
    <location>
        <begin position="307"/>
        <end position="324"/>
    </location>
</feature>
<dbReference type="GO" id="GO:0022857">
    <property type="term" value="F:transmembrane transporter activity"/>
    <property type="evidence" value="ECO:0007669"/>
    <property type="project" value="InterPro"/>
</dbReference>
<dbReference type="InterPro" id="IPR011701">
    <property type="entry name" value="MFS"/>
</dbReference>
<sequence>MKSIDKIPTNIMIAAWAIALGAITPMLDATMINIAIKDLTQDFHTTLSIIQWGVTGYLLALAIAVPISGWLMNQFNSKRVFISAVVGFGITSLATGLSSNIVTFISFRLLQGFSAGVITTLMSTMLVLIAGQKYIGRVIAIVSTPMILGPILGPVLGGLIIHFATWQWIFFINIFVTIIAVPIMIKKLPDFNPVNKEKKLDYIGVINLALISVTLLYGLVQASKFGSFNNPVTYINMTIGVICIIVYIIYNRMKQYNTVLPTNLFKSRNFFACSLGLFLANVAILGPMIILPLFFQRFQHFNAIETAIMLMPQGLGMLITRPLIGKIIDKYGGRNIVLISTMVVLITSVSFMFISGHTQSVWIGLILFIRGCAVGGVMLPLTSSAYYGLEIEQLSEAGVGINIIENIGSSFGSALIATVVATVIHSMSVNIPNELTAYHAGFSVAVIALVVLLLPAWFIHQKIINHSLQKNLCHK</sequence>
<dbReference type="KEGG" id="ssp:SSP2129"/>
<dbReference type="InterPro" id="IPR004638">
    <property type="entry name" value="EmrB-like"/>
</dbReference>
<dbReference type="Gene3D" id="1.20.1720.10">
    <property type="entry name" value="Multidrug resistance protein D"/>
    <property type="match status" value="1"/>
</dbReference>
<feature type="transmembrane region" description="Helical" evidence="10">
    <location>
        <begin position="336"/>
        <end position="355"/>
    </location>
</feature>
<evidence type="ECO:0000256" key="8">
    <source>
        <dbReference type="ARBA" id="ARBA00023136"/>
    </source>
</evidence>
<feature type="transmembrane region" description="Helical" evidence="10">
    <location>
        <begin position="138"/>
        <end position="162"/>
    </location>
</feature>
<dbReference type="PRINTS" id="PR01036">
    <property type="entry name" value="TCRTETB"/>
</dbReference>
<dbReference type="GO" id="GO:0005886">
    <property type="term" value="C:plasma membrane"/>
    <property type="evidence" value="ECO:0007669"/>
    <property type="project" value="UniProtKB-SubCell"/>
</dbReference>
<dbReference type="GeneID" id="3616337"/>
<evidence type="ECO:0000256" key="9">
    <source>
        <dbReference type="ARBA" id="ARBA00040594"/>
    </source>
</evidence>
<evidence type="ECO:0000259" key="11">
    <source>
        <dbReference type="PROSITE" id="PS50850"/>
    </source>
</evidence>
<reference evidence="12 13" key="1">
    <citation type="journal article" date="2005" name="Proc. Natl. Acad. Sci. U.S.A.">
        <title>Whole genome sequence of Staphylococcus saprophyticus reveals the pathogenesis of uncomplicated urinary tract infection.</title>
        <authorList>
            <person name="Kuroda M."/>
            <person name="Yamashita A."/>
            <person name="Hirakawa H."/>
            <person name="Kumano M."/>
            <person name="Morikawa K."/>
            <person name="Higashide M."/>
            <person name="Maruyama A."/>
            <person name="Inose Y."/>
            <person name="Matoba K."/>
            <person name="Toh H."/>
            <person name="Kuhara S."/>
            <person name="Hattori M."/>
            <person name="Ohta T."/>
        </authorList>
    </citation>
    <scope>NUCLEOTIDE SEQUENCE [LARGE SCALE GENOMIC DNA]</scope>
    <source>
        <strain evidence="13">ATCC 15305 / DSM 20229 / NCIMB 8711 / NCTC 7292 / S-41</strain>
    </source>
</reference>
<gene>
    <name evidence="12" type="ordered locus">SSP2129</name>
</gene>
<feature type="transmembrane region" description="Helical" evidence="10">
    <location>
        <begin position="200"/>
        <end position="220"/>
    </location>
</feature>
<feature type="transmembrane region" description="Helical" evidence="10">
    <location>
        <begin position="232"/>
        <end position="250"/>
    </location>
</feature>
<feature type="transmembrane region" description="Helical" evidence="10">
    <location>
        <begin position="403"/>
        <end position="425"/>
    </location>
</feature>
<proteinExistence type="inferred from homology"/>
<keyword evidence="5" id="KW-1003">Cell membrane</keyword>
<evidence type="ECO:0000313" key="13">
    <source>
        <dbReference type="Proteomes" id="UP000006371"/>
    </source>
</evidence>
<dbReference type="Proteomes" id="UP000006371">
    <property type="component" value="Chromosome"/>
</dbReference>
<name>Q49VD6_STAS1</name>
<comment type="similarity">
    <text evidence="2">Belongs to the major facilitator superfamily. TCR/Tet family.</text>
</comment>
<dbReference type="PROSITE" id="PS50850">
    <property type="entry name" value="MFS"/>
    <property type="match status" value="1"/>
</dbReference>
<keyword evidence="4" id="KW-0813">Transport</keyword>
<feature type="transmembrane region" description="Helical" evidence="10">
    <location>
        <begin position="80"/>
        <end position="107"/>
    </location>
</feature>
<feature type="transmembrane region" description="Helical" evidence="10">
    <location>
        <begin position="270"/>
        <end position="295"/>
    </location>
</feature>
<dbReference type="Gene3D" id="1.20.1250.20">
    <property type="entry name" value="MFS general substrate transporter like domains"/>
    <property type="match status" value="1"/>
</dbReference>
<feature type="transmembrane region" description="Helical" evidence="10">
    <location>
        <begin position="48"/>
        <end position="68"/>
    </location>
</feature>
<dbReference type="PANTHER" id="PTHR42718:SF9">
    <property type="entry name" value="MAJOR FACILITATOR SUPERFAMILY MULTIDRUG TRANSPORTER MFSC"/>
    <property type="match status" value="1"/>
</dbReference>
<keyword evidence="8 10" id="KW-0472">Membrane</keyword>
<feature type="transmembrane region" description="Helical" evidence="10">
    <location>
        <begin position="361"/>
        <end position="382"/>
    </location>
</feature>
<dbReference type="PANTHER" id="PTHR42718">
    <property type="entry name" value="MAJOR FACILITATOR SUPERFAMILY MULTIDRUG TRANSPORTER MFSC"/>
    <property type="match status" value="1"/>
</dbReference>
<dbReference type="InterPro" id="IPR020846">
    <property type="entry name" value="MFS_dom"/>
</dbReference>
<keyword evidence="13" id="KW-1185">Reference proteome</keyword>
<dbReference type="EMBL" id="AP008934">
    <property type="protein sequence ID" value="BAE19274.1"/>
    <property type="molecule type" value="Genomic_DNA"/>
</dbReference>
<evidence type="ECO:0000256" key="7">
    <source>
        <dbReference type="ARBA" id="ARBA00022989"/>
    </source>
</evidence>
<accession>Q49VD6</accession>
<feature type="domain" description="Major facilitator superfamily (MFS) profile" evidence="11">
    <location>
        <begin position="14"/>
        <end position="463"/>
    </location>
</feature>
<comment type="similarity">
    <text evidence="3">Belongs to the major facilitator superfamily. EmrB family.</text>
</comment>
<dbReference type="Pfam" id="PF07690">
    <property type="entry name" value="MFS_1"/>
    <property type="match status" value="1"/>
</dbReference>